<dbReference type="Proteomes" id="UP000244904">
    <property type="component" value="Unassembled WGS sequence"/>
</dbReference>
<dbReference type="AlphaFoldDB" id="A0A2R8AY19"/>
<feature type="signal peptide" evidence="1">
    <location>
        <begin position="1"/>
        <end position="20"/>
    </location>
</feature>
<dbReference type="EMBL" id="OMOJ01000005">
    <property type="protein sequence ID" value="SPF80898.1"/>
    <property type="molecule type" value="Genomic_DNA"/>
</dbReference>
<evidence type="ECO:0000256" key="1">
    <source>
        <dbReference type="SAM" id="SignalP"/>
    </source>
</evidence>
<organism evidence="2 3">
    <name type="scientific">Pseudoprimorskyibacter insulae</name>
    <dbReference type="NCBI Taxonomy" id="1695997"/>
    <lineage>
        <taxon>Bacteria</taxon>
        <taxon>Pseudomonadati</taxon>
        <taxon>Pseudomonadota</taxon>
        <taxon>Alphaproteobacteria</taxon>
        <taxon>Rhodobacterales</taxon>
        <taxon>Paracoccaceae</taxon>
        <taxon>Pseudoprimorskyibacter</taxon>
    </lineage>
</organism>
<reference evidence="3" key="1">
    <citation type="submission" date="2018-03" db="EMBL/GenBank/DDBJ databases">
        <authorList>
            <person name="Rodrigo-Torres L."/>
            <person name="Arahal R. D."/>
            <person name="Lucena T."/>
        </authorList>
    </citation>
    <scope>NUCLEOTIDE SEQUENCE [LARGE SCALE GENOMIC DNA]</scope>
    <source>
        <strain evidence="3">CECT 8871</strain>
    </source>
</reference>
<keyword evidence="3" id="KW-1185">Reference proteome</keyword>
<evidence type="ECO:0008006" key="4">
    <source>
        <dbReference type="Google" id="ProtNLM"/>
    </source>
</evidence>
<evidence type="ECO:0000313" key="3">
    <source>
        <dbReference type="Proteomes" id="UP000244904"/>
    </source>
</evidence>
<proteinExistence type="predicted"/>
<protein>
    <recommendedName>
        <fullName evidence="4">C-type lysozyme inhibitor domain-containing protein</fullName>
    </recommendedName>
</protein>
<evidence type="ECO:0000313" key="2">
    <source>
        <dbReference type="EMBL" id="SPF80898.1"/>
    </source>
</evidence>
<sequence>MSKFGHFCLGFALFSGPALAETYQCAFDGASAPMSPSVSVSVDRAARQVSVGGGLVADHGSPSYAFMTNPSESEAVFQWIIPGVAAAGGQDVQYVAQIMRGDGIAELTAFWASREQVVLGRCTETP</sequence>
<gene>
    <name evidence="2" type="ORF">PRI8871_02711</name>
</gene>
<dbReference type="RefSeq" id="WP_108886743.1">
    <property type="nucleotide sequence ID" value="NZ_OMOJ01000005.1"/>
</dbReference>
<accession>A0A2R8AY19</accession>
<keyword evidence="1" id="KW-0732">Signal</keyword>
<feature type="chain" id="PRO_5015320018" description="C-type lysozyme inhibitor domain-containing protein" evidence="1">
    <location>
        <begin position="21"/>
        <end position="126"/>
    </location>
</feature>
<name>A0A2R8AY19_9RHOB</name>